<dbReference type="EMBL" id="PEBD01000010">
    <property type="protein sequence ID" value="PHV65037.1"/>
    <property type="molecule type" value="Genomic_DNA"/>
</dbReference>
<dbReference type="RefSeq" id="WP_099383468.1">
    <property type="nucleotide sequence ID" value="NZ_PEBD01000010.1"/>
</dbReference>
<evidence type="ECO:0000313" key="2">
    <source>
        <dbReference type="Proteomes" id="UP000225108"/>
    </source>
</evidence>
<dbReference type="Proteomes" id="UP000225108">
    <property type="component" value="Unassembled WGS sequence"/>
</dbReference>
<proteinExistence type="predicted"/>
<gene>
    <name evidence="1" type="ORF">CSW57_14365</name>
</gene>
<reference evidence="1 2" key="1">
    <citation type="submission" date="2017-10" db="EMBL/GenBank/DDBJ databases">
        <title>The draft genome sequence of Williamsia sp. BULT 1.1 isolated from the semi-arid grassland soils from South Africa.</title>
        <authorList>
            <person name="Kabwe M.H."/>
            <person name="Govender N."/>
            <person name="Mutseka Lunga P."/>
            <person name="Vikram S."/>
            <person name="Makhalanyane T.P."/>
        </authorList>
    </citation>
    <scope>NUCLEOTIDE SEQUENCE [LARGE SCALE GENOMIC DNA]</scope>
    <source>
        <strain evidence="1 2">BULT 1.1</strain>
    </source>
</reference>
<evidence type="ECO:0000313" key="1">
    <source>
        <dbReference type="EMBL" id="PHV65037.1"/>
    </source>
</evidence>
<protein>
    <submittedName>
        <fullName evidence="1">Uncharacterized protein</fullName>
    </submittedName>
</protein>
<accession>A0A2G3PGU3</accession>
<comment type="caution">
    <text evidence="1">The sequence shown here is derived from an EMBL/GenBank/DDBJ whole genome shotgun (WGS) entry which is preliminary data.</text>
</comment>
<sequence length="237" mass="25166">MQLSPNTAIYQAHQGFVLRTADDEHFELTLGGDEVHELLSVLSGDASPASGRVRAALGALVDAGHVVTTVARPTVAVRGQGKIAAATSKRLGARVSGESVSADVVCHVSDDPVDPAETGAVDLASYRDGIIHVITPQAVGVADVVGRRRACAIHRDRIQSHHRPVDGGLRLESTLHPVSDRAADVIADLIVTEIDERQGRSVTESPTSRSQHLLTTVDLRTLRIVRRPVLPIPAVPQ</sequence>
<dbReference type="AlphaFoldDB" id="A0A2G3PGU3"/>
<name>A0A2G3PGU3_WILMA</name>
<organism evidence="1 2">
    <name type="scientific">Williamsia marianensis</name>
    <dbReference type="NCBI Taxonomy" id="85044"/>
    <lineage>
        <taxon>Bacteria</taxon>
        <taxon>Bacillati</taxon>
        <taxon>Actinomycetota</taxon>
        <taxon>Actinomycetes</taxon>
        <taxon>Mycobacteriales</taxon>
        <taxon>Nocardiaceae</taxon>
        <taxon>Williamsia</taxon>
    </lineage>
</organism>